<evidence type="ECO:0000313" key="5">
    <source>
        <dbReference type="Proteomes" id="UP001149142"/>
    </source>
</evidence>
<accession>A0ABT4S1H7</accession>
<comment type="caution">
    <text evidence="4">The sequence shown here is derived from an EMBL/GenBank/DDBJ whole genome shotgun (WGS) entry which is preliminary data.</text>
</comment>
<name>A0ABT4S1H7_9FLAO</name>
<gene>
    <name evidence="4" type="ORF">OOZ35_10400</name>
</gene>
<keyword evidence="2" id="KW-0472">Membrane</keyword>
<comment type="similarity">
    <text evidence="1">Belongs to the bacterial sugar transferase family.</text>
</comment>
<evidence type="ECO:0000259" key="3">
    <source>
        <dbReference type="Pfam" id="PF02397"/>
    </source>
</evidence>
<dbReference type="Pfam" id="PF02397">
    <property type="entry name" value="Bac_transf"/>
    <property type="match status" value="1"/>
</dbReference>
<keyword evidence="2" id="KW-1133">Transmembrane helix</keyword>
<dbReference type="GO" id="GO:0016740">
    <property type="term" value="F:transferase activity"/>
    <property type="evidence" value="ECO:0007669"/>
    <property type="project" value="UniProtKB-KW"/>
</dbReference>
<organism evidence="4 5">
    <name type="scientific">Mesoflavibacter profundi</name>
    <dbReference type="NCBI Taxonomy" id="2708110"/>
    <lineage>
        <taxon>Bacteria</taxon>
        <taxon>Pseudomonadati</taxon>
        <taxon>Bacteroidota</taxon>
        <taxon>Flavobacteriia</taxon>
        <taxon>Flavobacteriales</taxon>
        <taxon>Flavobacteriaceae</taxon>
        <taxon>Mesoflavibacter</taxon>
    </lineage>
</organism>
<keyword evidence="5" id="KW-1185">Reference proteome</keyword>
<dbReference type="Proteomes" id="UP001149142">
    <property type="component" value="Unassembled WGS sequence"/>
</dbReference>
<dbReference type="RefSeq" id="WP_270005619.1">
    <property type="nucleotide sequence ID" value="NZ_JAPFGC010000002.1"/>
</dbReference>
<keyword evidence="2" id="KW-0812">Transmembrane</keyword>
<sequence>MTKLQKISKRILDIILSLIGLILAGWLILLAIIIAKFDTKLSGIFRQKRIGQYGKPFYVFKIRTMKNIEGYTTTVSTDKDPRITKAGRFWRKSKIDELPQLVNVLFGDMSFVGPRPDVPGFADQLTGEDRIILTIKPGITGPASIHFKNEEELLQKQDNPEYYNQNVIWPKKIEINKEYIYNYSLLRDIGYIIKTFL</sequence>
<feature type="domain" description="Bacterial sugar transferase" evidence="3">
    <location>
        <begin position="9"/>
        <end position="196"/>
    </location>
</feature>
<keyword evidence="4" id="KW-0808">Transferase</keyword>
<dbReference type="InterPro" id="IPR003362">
    <property type="entry name" value="Bact_transf"/>
</dbReference>
<reference evidence="4" key="1">
    <citation type="submission" date="2022-11" db="EMBL/GenBank/DDBJ databases">
        <title>Refractory cell wall polysaccharides provide important carbon source for microbial heterotrophs in the hadal ocean.</title>
        <authorList>
            <person name="Zhu X."/>
        </authorList>
    </citation>
    <scope>NUCLEOTIDE SEQUENCE</scope>
    <source>
        <strain evidence="4">MTRN7</strain>
    </source>
</reference>
<proteinExistence type="inferred from homology"/>
<dbReference type="EMBL" id="JAPFGC010000002">
    <property type="protein sequence ID" value="MDA0177902.1"/>
    <property type="molecule type" value="Genomic_DNA"/>
</dbReference>
<feature type="transmembrane region" description="Helical" evidence="2">
    <location>
        <begin position="12"/>
        <end position="35"/>
    </location>
</feature>
<evidence type="ECO:0000256" key="1">
    <source>
        <dbReference type="ARBA" id="ARBA00006464"/>
    </source>
</evidence>
<dbReference type="PANTHER" id="PTHR30576">
    <property type="entry name" value="COLANIC BIOSYNTHESIS UDP-GLUCOSE LIPID CARRIER TRANSFERASE"/>
    <property type="match status" value="1"/>
</dbReference>
<protein>
    <submittedName>
        <fullName evidence="4">Sugar transferase</fullName>
    </submittedName>
</protein>
<evidence type="ECO:0000256" key="2">
    <source>
        <dbReference type="SAM" id="Phobius"/>
    </source>
</evidence>
<evidence type="ECO:0000313" key="4">
    <source>
        <dbReference type="EMBL" id="MDA0177902.1"/>
    </source>
</evidence>
<dbReference type="PANTHER" id="PTHR30576:SF20">
    <property type="entry name" value="QUINOVOSAMINEPHOSPHOTRANSFERAE-RELATED"/>
    <property type="match status" value="1"/>
</dbReference>